<evidence type="ECO:0000259" key="2">
    <source>
        <dbReference type="PROSITE" id="PS50280"/>
    </source>
</evidence>
<feature type="compositionally biased region" description="Polar residues" evidence="1">
    <location>
        <begin position="238"/>
        <end position="249"/>
    </location>
</feature>
<dbReference type="PANTHER" id="PTHR12197:SF251">
    <property type="entry name" value="EG:BACR7C10.4 PROTEIN"/>
    <property type="match status" value="1"/>
</dbReference>
<dbReference type="STRING" id="1157962.A0A250XI10"/>
<dbReference type="InterPro" id="IPR001214">
    <property type="entry name" value="SET_dom"/>
</dbReference>
<accession>A0A250XI10</accession>
<evidence type="ECO:0000256" key="1">
    <source>
        <dbReference type="SAM" id="MobiDB-lite"/>
    </source>
</evidence>
<dbReference type="Proteomes" id="UP000232323">
    <property type="component" value="Unassembled WGS sequence"/>
</dbReference>
<dbReference type="Pfam" id="PF00856">
    <property type="entry name" value="SET"/>
    <property type="match status" value="1"/>
</dbReference>
<dbReference type="SMART" id="SM00317">
    <property type="entry name" value="SET"/>
    <property type="match status" value="1"/>
</dbReference>
<organism evidence="3 4">
    <name type="scientific">Chlamydomonas eustigma</name>
    <dbReference type="NCBI Taxonomy" id="1157962"/>
    <lineage>
        <taxon>Eukaryota</taxon>
        <taxon>Viridiplantae</taxon>
        <taxon>Chlorophyta</taxon>
        <taxon>core chlorophytes</taxon>
        <taxon>Chlorophyceae</taxon>
        <taxon>CS clade</taxon>
        <taxon>Chlamydomonadales</taxon>
        <taxon>Chlamydomonadaceae</taxon>
        <taxon>Chlamydomonas</taxon>
    </lineage>
</organism>
<name>A0A250XI10_9CHLO</name>
<dbReference type="GO" id="GO:0005634">
    <property type="term" value="C:nucleus"/>
    <property type="evidence" value="ECO:0007669"/>
    <property type="project" value="TreeGrafter"/>
</dbReference>
<reference evidence="3 4" key="1">
    <citation type="submission" date="2017-08" db="EMBL/GenBank/DDBJ databases">
        <title>Acidophilic green algal genome provides insights into adaptation to an acidic environment.</title>
        <authorList>
            <person name="Hirooka S."/>
            <person name="Hirose Y."/>
            <person name="Kanesaki Y."/>
            <person name="Higuchi S."/>
            <person name="Fujiwara T."/>
            <person name="Onuma R."/>
            <person name="Era A."/>
            <person name="Ohbayashi R."/>
            <person name="Uzuka A."/>
            <person name="Nozaki H."/>
            <person name="Yoshikawa H."/>
            <person name="Miyagishima S.Y."/>
        </authorList>
    </citation>
    <scope>NUCLEOTIDE SEQUENCE [LARGE SCALE GENOMIC DNA]</scope>
    <source>
        <strain evidence="3 4">NIES-2499</strain>
    </source>
</reference>
<dbReference type="EMBL" id="BEGY01000085">
    <property type="protein sequence ID" value="GAX82725.1"/>
    <property type="molecule type" value="Genomic_DNA"/>
</dbReference>
<gene>
    <name evidence="3" type="ORF">CEUSTIGMA_g10151.t1</name>
</gene>
<dbReference type="OrthoDB" id="548349at2759"/>
<evidence type="ECO:0000313" key="4">
    <source>
        <dbReference type="Proteomes" id="UP000232323"/>
    </source>
</evidence>
<dbReference type="AlphaFoldDB" id="A0A250XI10"/>
<feature type="region of interest" description="Disordered" evidence="1">
    <location>
        <begin position="227"/>
        <end position="254"/>
    </location>
</feature>
<proteinExistence type="predicted"/>
<feature type="domain" description="SET" evidence="2">
    <location>
        <begin position="58"/>
        <end position="458"/>
    </location>
</feature>
<dbReference type="PROSITE" id="PS50280">
    <property type="entry name" value="SET"/>
    <property type="match status" value="1"/>
</dbReference>
<dbReference type="CDD" id="cd20071">
    <property type="entry name" value="SET_SMYD"/>
    <property type="match status" value="1"/>
</dbReference>
<dbReference type="Gene3D" id="2.170.270.10">
    <property type="entry name" value="SET domain"/>
    <property type="match status" value="1"/>
</dbReference>
<keyword evidence="4" id="KW-1185">Reference proteome</keyword>
<protein>
    <recommendedName>
        <fullName evidence="2">SET domain-containing protein</fullName>
    </recommendedName>
</protein>
<dbReference type="InterPro" id="IPR046341">
    <property type="entry name" value="SET_dom_sf"/>
</dbReference>
<dbReference type="SUPFAM" id="SSF82199">
    <property type="entry name" value="SET domain"/>
    <property type="match status" value="1"/>
</dbReference>
<dbReference type="PANTHER" id="PTHR12197">
    <property type="entry name" value="HISTONE-LYSINE N-METHYLTRANSFERASE SMYD"/>
    <property type="match status" value="1"/>
</dbReference>
<comment type="caution">
    <text evidence="3">The sequence shown here is derived from an EMBL/GenBank/DDBJ whole genome shotgun (WGS) entry which is preliminary data.</text>
</comment>
<sequence>MLLKSFQRLGSKHRLQKYDISNGIALSCARCVTTPLAHETVTSRQIPETLLQALSTHPKLSVDRVPDAGRGLFATLPIGYGETILVERPMLCYPSHKALNMVCYSCLRLLDATADVVTSPLSGHRFCSDACVVSAESDFHAMESLTLEAKASILGSVPDINTAVSCSAQDGPQCSTSNQVVPPLSQFHDMCNAHGGERFPLMAARLAFSRLSKSLKNLPGKLELSSNPILPEGPISGHQPSQQPQSTYALQHEGPHGVKRSLSQDCGGSEQNKLICGDPCSDLDFLCYANVSKPYPVHWIDLYSLLQLAMRQAVLRVESQLLAVTGEGMAEVEGHTDGPTLQRLSALKSELEHLSLDWFVSVLARLHINVFRVSCMVPPGALIGVANASGSSSATSSSSPWSGMGAMTSGSGAFLVASLFNHSCEPNVEIVFRRNDATASFVAVRDIDKGEQLFVSYIDEAMGVQHRQDYLHFSYGFRCGCQRCIEELHDLMQK</sequence>
<dbReference type="InterPro" id="IPR050869">
    <property type="entry name" value="H3K4_H4K5_MeTrfase"/>
</dbReference>
<evidence type="ECO:0000313" key="3">
    <source>
        <dbReference type="EMBL" id="GAX82725.1"/>
    </source>
</evidence>